<feature type="domain" description="TonB C-terminal" evidence="6">
    <location>
        <begin position="140"/>
        <end position="203"/>
    </location>
</feature>
<feature type="chain" id="PRO_5030816303" evidence="5">
    <location>
        <begin position="24"/>
        <end position="204"/>
    </location>
</feature>
<keyword evidence="2" id="KW-0812">Transmembrane</keyword>
<comment type="caution">
    <text evidence="7">The sequence shown here is derived from an EMBL/GenBank/DDBJ whole genome shotgun (WGS) entry which is preliminary data.</text>
</comment>
<dbReference type="InterPro" id="IPR006260">
    <property type="entry name" value="TonB/TolA_C"/>
</dbReference>
<keyword evidence="5" id="KW-0732">Signal</keyword>
<dbReference type="NCBIfam" id="TIGR01352">
    <property type="entry name" value="tonB_Cterm"/>
    <property type="match status" value="1"/>
</dbReference>
<dbReference type="Gene3D" id="3.30.1150.10">
    <property type="match status" value="1"/>
</dbReference>
<dbReference type="EMBL" id="JACHHT010000003">
    <property type="protein sequence ID" value="MBB6523198.1"/>
    <property type="molecule type" value="Genomic_DNA"/>
</dbReference>
<keyword evidence="8" id="KW-1185">Reference proteome</keyword>
<evidence type="ECO:0000313" key="7">
    <source>
        <dbReference type="EMBL" id="MBB6523198.1"/>
    </source>
</evidence>
<dbReference type="AlphaFoldDB" id="A0A7X0JVV7"/>
<organism evidence="7 8">
    <name type="scientific">Pseudoteredinibacter isoporae</name>
    <dbReference type="NCBI Taxonomy" id="570281"/>
    <lineage>
        <taxon>Bacteria</taxon>
        <taxon>Pseudomonadati</taxon>
        <taxon>Pseudomonadota</taxon>
        <taxon>Gammaproteobacteria</taxon>
        <taxon>Cellvibrionales</taxon>
        <taxon>Cellvibrionaceae</taxon>
        <taxon>Pseudoteredinibacter</taxon>
    </lineage>
</organism>
<keyword evidence="3" id="KW-1133">Transmembrane helix</keyword>
<feature type="signal peptide" evidence="5">
    <location>
        <begin position="1"/>
        <end position="23"/>
    </location>
</feature>
<reference evidence="7 8" key="1">
    <citation type="submission" date="2020-08" db="EMBL/GenBank/DDBJ databases">
        <title>Genomic Encyclopedia of Type Strains, Phase IV (KMG-IV): sequencing the most valuable type-strain genomes for metagenomic binning, comparative biology and taxonomic classification.</title>
        <authorList>
            <person name="Goeker M."/>
        </authorList>
    </citation>
    <scope>NUCLEOTIDE SEQUENCE [LARGE SCALE GENOMIC DNA]</scope>
    <source>
        <strain evidence="7 8">DSM 22368</strain>
    </source>
</reference>
<dbReference type="GO" id="GO:0055085">
    <property type="term" value="P:transmembrane transport"/>
    <property type="evidence" value="ECO:0007669"/>
    <property type="project" value="InterPro"/>
</dbReference>
<evidence type="ECO:0000256" key="1">
    <source>
        <dbReference type="ARBA" id="ARBA00004167"/>
    </source>
</evidence>
<dbReference type="SUPFAM" id="SSF74653">
    <property type="entry name" value="TolA/TonB C-terminal domain"/>
    <property type="match status" value="1"/>
</dbReference>
<dbReference type="Pfam" id="PF03544">
    <property type="entry name" value="TonB_C"/>
    <property type="match status" value="1"/>
</dbReference>
<comment type="subcellular location">
    <subcellularLocation>
        <location evidence="1">Membrane</location>
        <topology evidence="1">Single-pass membrane protein</topology>
    </subcellularLocation>
</comment>
<protein>
    <submittedName>
        <fullName evidence="7">TonB family protein</fullName>
    </submittedName>
</protein>
<dbReference type="InParanoid" id="A0A7X0JVV7"/>
<proteinExistence type="predicted"/>
<gene>
    <name evidence="7" type="ORF">HNR48_003500</name>
</gene>
<dbReference type="InterPro" id="IPR037682">
    <property type="entry name" value="TonB_C"/>
</dbReference>
<keyword evidence="4" id="KW-0472">Membrane</keyword>
<sequence>MVILKRYFLTFITCCIFSSQSLAGELVISPVTLDAKKLSEVKNLVAHRMKPLSTEDYELQSVSMANLIGKEGLIVCVESQKARFSYPSPYAFMKTNTHMYNLGGGGFCKLGSGTFNYQEYSLKRGGHMKMSKSDRKKIPSGKVTLQFSVNEHGRVEGVKVIDNSTGSEAAEKIATRTLKKYRYRPRVVGDASVSVHGLRQRFSF</sequence>
<accession>A0A7X0JVV7</accession>
<dbReference type="GO" id="GO:0016020">
    <property type="term" value="C:membrane"/>
    <property type="evidence" value="ECO:0007669"/>
    <property type="project" value="UniProtKB-SubCell"/>
</dbReference>
<dbReference type="Proteomes" id="UP000528457">
    <property type="component" value="Unassembled WGS sequence"/>
</dbReference>
<evidence type="ECO:0000256" key="4">
    <source>
        <dbReference type="ARBA" id="ARBA00023136"/>
    </source>
</evidence>
<evidence type="ECO:0000256" key="3">
    <source>
        <dbReference type="ARBA" id="ARBA00022989"/>
    </source>
</evidence>
<dbReference type="RefSeq" id="WP_166843699.1">
    <property type="nucleotide sequence ID" value="NZ_JAAONY010000003.1"/>
</dbReference>
<evidence type="ECO:0000256" key="5">
    <source>
        <dbReference type="SAM" id="SignalP"/>
    </source>
</evidence>
<name>A0A7X0JVV7_9GAMM</name>
<evidence type="ECO:0000313" key="8">
    <source>
        <dbReference type="Proteomes" id="UP000528457"/>
    </source>
</evidence>
<evidence type="ECO:0000256" key="2">
    <source>
        <dbReference type="ARBA" id="ARBA00022692"/>
    </source>
</evidence>
<evidence type="ECO:0000259" key="6">
    <source>
        <dbReference type="Pfam" id="PF03544"/>
    </source>
</evidence>